<feature type="binding site" evidence="3">
    <location>
        <position position="296"/>
    </location>
    <ligand>
        <name>Zn(2+)</name>
        <dbReference type="ChEBI" id="CHEBI:29105"/>
    </ligand>
</feature>
<evidence type="ECO:0000256" key="4">
    <source>
        <dbReference type="SAM" id="MobiDB-lite"/>
    </source>
</evidence>
<keyword evidence="3" id="KW-0479">Metal-binding</keyword>
<sequence length="312" mass="34283">MSVYRNALPQLGDQLFLLDGGMETTLIYLDGLELPHFAAFDLLSTREGEEKLEAYYLPFVELARRSRRGLILESPTWRASPDWAEKLGYSLDELDDLNRKSIGLLERIRERYQTAGTPMVISGCLGPRGDGYVPNQGMGVNEARDYHQRQVDVFAGSAADMVAALTMNTIEEATGIVLAAQAASIPVVISFTTETDGRLPCGVSLAEAIEAVDAATDTGPIYYMINCAHPDHFTPALTEEPWTRRVRGIRANASRKSHEELDRSTELDAGDPSELGAQYAQLRERFSHLNVLGGCCGTDIRHIESIAGHCAH</sequence>
<name>N6WNB9_9GAMM</name>
<dbReference type="STRING" id="626887.J057_16475"/>
<dbReference type="eggNOG" id="COG2040">
    <property type="taxonomic scope" value="Bacteria"/>
</dbReference>
<keyword evidence="7" id="KW-1185">Reference proteome</keyword>
<dbReference type="GO" id="GO:0032259">
    <property type="term" value="P:methylation"/>
    <property type="evidence" value="ECO:0007669"/>
    <property type="project" value="UniProtKB-KW"/>
</dbReference>
<feature type="region of interest" description="Disordered" evidence="4">
    <location>
        <begin position="253"/>
        <end position="272"/>
    </location>
</feature>
<feature type="binding site" evidence="3">
    <location>
        <position position="295"/>
    </location>
    <ligand>
        <name>Zn(2+)</name>
        <dbReference type="ChEBI" id="CHEBI:29105"/>
    </ligand>
</feature>
<dbReference type="GO" id="GO:0008168">
    <property type="term" value="F:methyltransferase activity"/>
    <property type="evidence" value="ECO:0007669"/>
    <property type="project" value="UniProtKB-UniRule"/>
</dbReference>
<keyword evidence="3" id="KW-0862">Zinc</keyword>
<dbReference type="InterPro" id="IPR003726">
    <property type="entry name" value="HCY_dom"/>
</dbReference>
<dbReference type="PROSITE" id="PS50970">
    <property type="entry name" value="HCY"/>
    <property type="match status" value="1"/>
</dbReference>
<dbReference type="GO" id="GO:0046872">
    <property type="term" value="F:metal ion binding"/>
    <property type="evidence" value="ECO:0007669"/>
    <property type="project" value="UniProtKB-KW"/>
</dbReference>
<evidence type="ECO:0000313" key="6">
    <source>
        <dbReference type="EMBL" id="ENO13011.1"/>
    </source>
</evidence>
<organism evidence="6 7">
    <name type="scientific">Marinobacter nanhaiticus D15-8W</name>
    <dbReference type="NCBI Taxonomy" id="626887"/>
    <lineage>
        <taxon>Bacteria</taxon>
        <taxon>Pseudomonadati</taxon>
        <taxon>Pseudomonadota</taxon>
        <taxon>Gammaproteobacteria</taxon>
        <taxon>Pseudomonadales</taxon>
        <taxon>Marinobacteraceae</taxon>
        <taxon>Marinobacter</taxon>
    </lineage>
</organism>
<dbReference type="Proteomes" id="UP000013165">
    <property type="component" value="Unassembled WGS sequence"/>
</dbReference>
<evidence type="ECO:0000256" key="1">
    <source>
        <dbReference type="ARBA" id="ARBA00022603"/>
    </source>
</evidence>
<dbReference type="OrthoDB" id="9803687at2"/>
<evidence type="ECO:0000256" key="2">
    <source>
        <dbReference type="ARBA" id="ARBA00022679"/>
    </source>
</evidence>
<comment type="caution">
    <text evidence="6">The sequence shown here is derived from an EMBL/GenBank/DDBJ whole genome shotgun (WGS) entry which is preliminary data.</text>
</comment>
<comment type="cofactor">
    <cofactor evidence="3">
        <name>Zn(2+)</name>
        <dbReference type="ChEBI" id="CHEBI:29105"/>
    </cofactor>
</comment>
<dbReference type="PANTHER" id="PTHR11103:SF18">
    <property type="entry name" value="SLR1189 PROTEIN"/>
    <property type="match status" value="1"/>
</dbReference>
<keyword evidence="2 3" id="KW-0808">Transferase</keyword>
<dbReference type="RefSeq" id="WP_004581236.1">
    <property type="nucleotide sequence ID" value="NZ_AP028878.1"/>
</dbReference>
<dbReference type="PANTHER" id="PTHR11103">
    <property type="entry name" value="SLR1189 PROTEIN"/>
    <property type="match status" value="1"/>
</dbReference>
<dbReference type="PATRIC" id="fig|626887.3.peg.3292"/>
<dbReference type="Gene3D" id="3.20.20.330">
    <property type="entry name" value="Homocysteine-binding-like domain"/>
    <property type="match status" value="1"/>
</dbReference>
<protein>
    <submittedName>
        <fullName evidence="6">Homocysteine S-methyltransferase</fullName>
    </submittedName>
</protein>
<feature type="compositionally biased region" description="Basic and acidic residues" evidence="4">
    <location>
        <begin position="256"/>
        <end position="266"/>
    </location>
</feature>
<dbReference type="AlphaFoldDB" id="N6WNB9"/>
<dbReference type="EMBL" id="APLQ01000014">
    <property type="protein sequence ID" value="ENO13011.1"/>
    <property type="molecule type" value="Genomic_DNA"/>
</dbReference>
<dbReference type="InterPro" id="IPR036589">
    <property type="entry name" value="HCY_dom_sf"/>
</dbReference>
<feature type="binding site" evidence="3">
    <location>
        <position position="227"/>
    </location>
    <ligand>
        <name>Zn(2+)</name>
        <dbReference type="ChEBI" id="CHEBI:29105"/>
    </ligand>
</feature>
<gene>
    <name evidence="6" type="ORF">J057_16475</name>
</gene>
<evidence type="ECO:0000259" key="5">
    <source>
        <dbReference type="PROSITE" id="PS50970"/>
    </source>
</evidence>
<evidence type="ECO:0000313" key="7">
    <source>
        <dbReference type="Proteomes" id="UP000013165"/>
    </source>
</evidence>
<keyword evidence="1 3" id="KW-0489">Methyltransferase</keyword>
<reference evidence="6 7" key="1">
    <citation type="journal article" date="2013" name="Genome Announc.">
        <title>Genome Sequence of the Polycyclic Aromatic Hydrocarbon-Degrading Bacterium Strain Marinobacter nanhaiticus D15-8WT.</title>
        <authorList>
            <person name="Cui Z."/>
            <person name="Gao W."/>
            <person name="Li Q."/>
            <person name="Xu G."/>
            <person name="Zheng L."/>
        </authorList>
    </citation>
    <scope>NUCLEOTIDE SEQUENCE [LARGE SCALE GENOMIC DNA]</scope>
    <source>
        <strain evidence="6 7">D15-8W</strain>
    </source>
</reference>
<accession>N6WNB9</accession>
<dbReference type="HOGENOM" id="CLU_062282_0_0_6"/>
<feature type="domain" description="Hcy-binding" evidence="5">
    <location>
        <begin position="4"/>
        <end position="310"/>
    </location>
</feature>
<dbReference type="Pfam" id="PF02574">
    <property type="entry name" value="S-methyl_trans"/>
    <property type="match status" value="1"/>
</dbReference>
<proteinExistence type="predicted"/>
<evidence type="ECO:0000256" key="3">
    <source>
        <dbReference type="PROSITE-ProRule" id="PRU00333"/>
    </source>
</evidence>
<dbReference type="SUPFAM" id="SSF82282">
    <property type="entry name" value="Homocysteine S-methyltransferase"/>
    <property type="match status" value="1"/>
</dbReference>